<dbReference type="AlphaFoldDB" id="A0A5P2D073"/>
<evidence type="ECO:0000313" key="3">
    <source>
        <dbReference type="Proteomes" id="UP000325211"/>
    </source>
</evidence>
<accession>A0A5P2D073</accession>
<evidence type="ECO:0000313" key="2">
    <source>
        <dbReference type="EMBL" id="QES46499.1"/>
    </source>
</evidence>
<evidence type="ECO:0000256" key="1">
    <source>
        <dbReference type="SAM" id="MobiDB-lite"/>
    </source>
</evidence>
<feature type="compositionally biased region" description="Low complexity" evidence="1">
    <location>
        <begin position="15"/>
        <end position="29"/>
    </location>
</feature>
<dbReference type="RefSeq" id="WP_150205315.1">
    <property type="nucleotide sequence ID" value="NZ_CP029190.1"/>
</dbReference>
<protein>
    <submittedName>
        <fullName evidence="2">Uncharacterized protein</fullName>
    </submittedName>
</protein>
<gene>
    <name evidence="2" type="ORF">DEJ50_00105</name>
</gene>
<dbReference type="Proteomes" id="UP000325211">
    <property type="component" value="Chromosome"/>
</dbReference>
<dbReference type="EMBL" id="CP029190">
    <property type="protein sequence ID" value="QES46499.1"/>
    <property type="molecule type" value="Genomic_DNA"/>
</dbReference>
<sequence length="185" mass="19987">MWDSSGDEPAPPTPQTKTAQRASAALAEPAADDEPAADGPGAGDKTANLPVEVAADSLTVVPDPALLGQSDPAAFPLYIDPFVALDDSVERTLLRSDGYEEWNWANAEDNMGKGVGKCGTWNGYYCGPGYVQRLYFEFSPKKLAGKEVLSARFRITEPWAFQCDVRNVWLVRTAGVSVSLCKPWC</sequence>
<organism evidence="2 3">
    <name type="scientific">Streptomyces venezuelae</name>
    <dbReference type="NCBI Taxonomy" id="54571"/>
    <lineage>
        <taxon>Bacteria</taxon>
        <taxon>Bacillati</taxon>
        <taxon>Actinomycetota</taxon>
        <taxon>Actinomycetes</taxon>
        <taxon>Kitasatosporales</taxon>
        <taxon>Streptomycetaceae</taxon>
        <taxon>Streptomyces</taxon>
    </lineage>
</organism>
<name>A0A5P2D073_STRVZ</name>
<dbReference type="OrthoDB" id="176279at2"/>
<proteinExistence type="predicted"/>
<reference evidence="2 3" key="1">
    <citation type="submission" date="2018-05" db="EMBL/GenBank/DDBJ databases">
        <title>Streptomyces venezuelae.</title>
        <authorList>
            <person name="Kim W."/>
            <person name="Lee N."/>
            <person name="Cho B.-K."/>
        </authorList>
    </citation>
    <scope>NUCLEOTIDE SEQUENCE [LARGE SCALE GENOMIC DNA]</scope>
    <source>
        <strain evidence="2 3">ATCC 21782</strain>
    </source>
</reference>
<feature type="region of interest" description="Disordered" evidence="1">
    <location>
        <begin position="1"/>
        <end position="47"/>
    </location>
</feature>